<dbReference type="InterPro" id="IPR036641">
    <property type="entry name" value="HPT_dom_sf"/>
</dbReference>
<dbReference type="OrthoDB" id="1670022at2759"/>
<dbReference type="GO" id="GO:0009927">
    <property type="term" value="F:histidine phosphotransfer kinase activity"/>
    <property type="evidence" value="ECO:0007669"/>
    <property type="project" value="UniProtKB-UniRule"/>
</dbReference>
<keyword evidence="2" id="KW-0932">Cytokinin signaling pathway</keyword>
<comment type="domain">
    <text evidence="2">Histidine-containing phosphotransfer domain (HPt) contains an active histidine that mediates the phosphotransfer.</text>
</comment>
<dbReference type="PANTHER" id="PTHR28242:SF7">
    <property type="entry name" value="HISTIDINE-CONTAINING PHOSPHOTRANSFER PROTEIN"/>
    <property type="match status" value="1"/>
</dbReference>
<evidence type="ECO:0000256" key="2">
    <source>
        <dbReference type="RuleBase" id="RU369004"/>
    </source>
</evidence>
<evidence type="ECO:0000313" key="4">
    <source>
        <dbReference type="RefSeq" id="XP_021279358.1"/>
    </source>
</evidence>
<keyword evidence="1 2" id="KW-0902">Two-component regulatory system</keyword>
<dbReference type="GeneID" id="110413003"/>
<dbReference type="GO" id="GO:0005634">
    <property type="term" value="C:nucleus"/>
    <property type="evidence" value="ECO:0007669"/>
    <property type="project" value="UniProtKB-SubCell"/>
</dbReference>
<dbReference type="SUPFAM" id="SSF47226">
    <property type="entry name" value="Histidine-containing phosphotransfer domain, HPT domain"/>
    <property type="match status" value="1"/>
</dbReference>
<keyword evidence="3" id="KW-1185">Reference proteome</keyword>
<evidence type="ECO:0000313" key="3">
    <source>
        <dbReference type="Proteomes" id="UP000504621"/>
    </source>
</evidence>
<dbReference type="RefSeq" id="XP_021279358.1">
    <property type="nucleotide sequence ID" value="XM_021423683.1"/>
</dbReference>
<dbReference type="PANTHER" id="PTHR28242">
    <property type="entry name" value="PHOSPHORELAY INTERMEDIATE PROTEIN YPD1"/>
    <property type="match status" value="1"/>
</dbReference>
<comment type="function">
    <text evidence="2">Functions as a two-component phosphorelay mediators between cytokinin sensor histidine kinases and response regulators (B-type ARRs). Plays an important role in propagating cytokinin signal transduction.</text>
</comment>
<comment type="subcellular location">
    <subcellularLocation>
        <location evidence="2">Cytoplasm</location>
        <location evidence="2">Cytosol</location>
    </subcellularLocation>
    <subcellularLocation>
        <location evidence="2">Nucleus</location>
    </subcellularLocation>
</comment>
<proteinExistence type="predicted"/>
<organism evidence="3 5">
    <name type="scientific">Herrania umbratica</name>
    <dbReference type="NCBI Taxonomy" id="108875"/>
    <lineage>
        <taxon>Eukaryota</taxon>
        <taxon>Viridiplantae</taxon>
        <taxon>Streptophyta</taxon>
        <taxon>Embryophyta</taxon>
        <taxon>Tracheophyta</taxon>
        <taxon>Spermatophyta</taxon>
        <taxon>Magnoliopsida</taxon>
        <taxon>eudicotyledons</taxon>
        <taxon>Gunneridae</taxon>
        <taxon>Pentapetalae</taxon>
        <taxon>rosids</taxon>
        <taxon>malvids</taxon>
        <taxon>Malvales</taxon>
        <taxon>Malvaceae</taxon>
        <taxon>Byttnerioideae</taxon>
        <taxon>Herrania</taxon>
    </lineage>
</organism>
<protein>
    <recommendedName>
        <fullName evidence="2">Histidine-containing phosphotransfer protein</fullName>
    </recommendedName>
</protein>
<evidence type="ECO:0000313" key="5">
    <source>
        <dbReference type="RefSeq" id="XP_021279359.1"/>
    </source>
</evidence>
<evidence type="ECO:0000256" key="1">
    <source>
        <dbReference type="ARBA" id="ARBA00023012"/>
    </source>
</evidence>
<dbReference type="GO" id="GO:0005829">
    <property type="term" value="C:cytosol"/>
    <property type="evidence" value="ECO:0007669"/>
    <property type="project" value="UniProtKB-SubCell"/>
</dbReference>
<name>A0A6J0ZYE9_9ROSI</name>
<reference evidence="4 5" key="1">
    <citation type="submission" date="2025-04" db="UniProtKB">
        <authorList>
            <consortium name="RefSeq"/>
        </authorList>
    </citation>
    <scope>IDENTIFICATION</scope>
    <source>
        <tissue evidence="4 5">Leaf</tissue>
    </source>
</reference>
<gene>
    <name evidence="4 5" type="primary">LOC110413003</name>
</gene>
<dbReference type="Proteomes" id="UP000504621">
    <property type="component" value="Unplaced"/>
</dbReference>
<dbReference type="GO" id="GO:0000160">
    <property type="term" value="P:phosphorelay signal transduction system"/>
    <property type="evidence" value="ECO:0007669"/>
    <property type="project" value="UniProtKB-UniRule"/>
</dbReference>
<dbReference type="GO" id="GO:0043424">
    <property type="term" value="F:protein histidine kinase binding"/>
    <property type="evidence" value="ECO:0007669"/>
    <property type="project" value="UniProtKB-UniRule"/>
</dbReference>
<sequence length="203" mass="23186">MALSIVRGLLQQYVQSLFNEGIINDQFFHIQHLKMVGRADHFVQLINTYCLDVETILSQLESYIDLPNVDFSNLAALATEVGERSSCIGAEHVRLACLDLTRACDQMQKQNIRQALSWTKNEFARTRNKLQVLVQWLLNLSALAASNADGAEDYEARSKTAKIECYQVVFLNVSRILVISLGKWYYLLNYNKQSNSNNFIFLI</sequence>
<dbReference type="Gene3D" id="1.20.120.160">
    <property type="entry name" value="HPT domain"/>
    <property type="match status" value="1"/>
</dbReference>
<dbReference type="InterPro" id="IPR045871">
    <property type="entry name" value="AHP1-5/YPD1"/>
</dbReference>
<dbReference type="GO" id="GO:0009736">
    <property type="term" value="P:cytokinin-activated signaling pathway"/>
    <property type="evidence" value="ECO:0007669"/>
    <property type="project" value="UniProtKB-KW"/>
</dbReference>
<dbReference type="AlphaFoldDB" id="A0A6J0ZYE9"/>
<accession>A0A6J0ZYE9</accession>
<dbReference type="RefSeq" id="XP_021279359.1">
    <property type="nucleotide sequence ID" value="XM_021423684.1"/>
</dbReference>